<keyword evidence="2" id="KW-1185">Reference proteome</keyword>
<dbReference type="STRING" id="1300341.I595_1838"/>
<dbReference type="AlphaFoldDB" id="A0A0P7AK11"/>
<reference evidence="1 2" key="1">
    <citation type="submission" date="2015-09" db="EMBL/GenBank/DDBJ databases">
        <title>Genome sequence of the marine flavobacterium Croceitalea dokdonensis DOKDO 023 that contains proton- and sodium-pumping rhodopsins.</title>
        <authorList>
            <person name="Kwon S.-K."/>
            <person name="Lee H.K."/>
            <person name="Kwak M.-J."/>
            <person name="Kim J.F."/>
        </authorList>
    </citation>
    <scope>NUCLEOTIDE SEQUENCE [LARGE SCALE GENOMIC DNA]</scope>
    <source>
        <strain evidence="1 2">DOKDO 023</strain>
    </source>
</reference>
<proteinExistence type="predicted"/>
<evidence type="ECO:0000313" key="2">
    <source>
        <dbReference type="Proteomes" id="UP000050280"/>
    </source>
</evidence>
<evidence type="ECO:0000313" key="1">
    <source>
        <dbReference type="EMBL" id="KPM32189.1"/>
    </source>
</evidence>
<protein>
    <submittedName>
        <fullName evidence="1">Uncharacterized protein</fullName>
    </submittedName>
</protein>
<name>A0A0P7AK11_9FLAO</name>
<dbReference type="EMBL" id="LDJX01000003">
    <property type="protein sequence ID" value="KPM32189.1"/>
    <property type="molecule type" value="Genomic_DNA"/>
</dbReference>
<organism evidence="1 2">
    <name type="scientific">Croceitalea dokdonensis DOKDO 023</name>
    <dbReference type="NCBI Taxonomy" id="1300341"/>
    <lineage>
        <taxon>Bacteria</taxon>
        <taxon>Pseudomonadati</taxon>
        <taxon>Bacteroidota</taxon>
        <taxon>Flavobacteriia</taxon>
        <taxon>Flavobacteriales</taxon>
        <taxon>Flavobacteriaceae</taxon>
        <taxon>Croceitalea</taxon>
    </lineage>
</organism>
<comment type="caution">
    <text evidence="1">The sequence shown here is derived from an EMBL/GenBank/DDBJ whole genome shotgun (WGS) entry which is preliminary data.</text>
</comment>
<gene>
    <name evidence="1" type="ORF">I595_1838</name>
</gene>
<sequence length="40" mass="4533">MGVLCQVLVFGYFLEFLLKTTFSVQAAFVLNLLHQVMVVL</sequence>
<dbReference type="Proteomes" id="UP000050280">
    <property type="component" value="Unassembled WGS sequence"/>
</dbReference>
<accession>A0A0P7AK11</accession>